<comment type="subcellular location">
    <subcellularLocation>
        <location evidence="1">Membrane</location>
    </subcellularLocation>
</comment>
<accession>A0A1I1JJ27</accession>
<evidence type="ECO:0000313" key="9">
    <source>
        <dbReference type="Proteomes" id="UP000199046"/>
    </source>
</evidence>
<sequence>MDTNLEGLRKAAGISQAEMASYLEISQSQVSRYEKDPDEVPLKIFRKWQAFCGHISSNRSLDLGEHDPMAEIDNRIELINDYLDAHPIPPSDFSMDHLERDSDVASIDHLRETISRVGRKPRVGLFGRFDMGKSRLANMLMGGDSLPAQYQPTTSIACLIRHMDDKPEWQPENVWIMDSGFDLDRPDDEKHCNAHRLVGGGYEALSDHGTHSKNGVKHTRKDAAAAIVYVRSDFLKGCDLIDLPGYQNHEDDDQRAEMAQRIADVIIYVSLAAGFMNEQDRGYLAQLTRHLPAFETPMNGLPPLRNLMVVATRADIAGNEPNKLLEMACRNTFDGIGETLQDRGEQLGVSLSRDDFLNRFFTYSADSPSFRKDFENDLVELLADIAPQRILENLDRIVRDAKASNARSCDGIIESITGRLDNRERAQQEIKSVLDNEDERIERKNEHESKVLRLIESLKRESLLEASNIYRKHTDVDYIENIIKHRYENKKQAKELAPTYIVEQIQRALDNNLKKKAERLRIEVDSFLDQYQTAIGKDSNLNDSWNFNAKGAFIGALAGFGTFGALATWASVVAAGSNLGGYILAAKIVSMLSSIGISLGGTGTVMSLISLLGGPITIAVGIGIAVGAVIAFIAGDSWERSLAKRIAKGLDKENAMGVITKQLNGFWDDTKKAFEHAASETEKDFKKKLKSLSHIAFNTNVEILKEHLVFVRELRDFFAGIPWKSIQ</sequence>
<keyword evidence="4" id="KW-0342">GTP-binding</keyword>
<organism evidence="8 9">
    <name type="scientific">Kushneria avicenniae</name>
    <dbReference type="NCBI Taxonomy" id="402385"/>
    <lineage>
        <taxon>Bacteria</taxon>
        <taxon>Pseudomonadati</taxon>
        <taxon>Pseudomonadota</taxon>
        <taxon>Gammaproteobacteria</taxon>
        <taxon>Oceanospirillales</taxon>
        <taxon>Halomonadaceae</taxon>
        <taxon>Kushneria</taxon>
    </lineage>
</organism>
<dbReference type="PANTHER" id="PTHR10465:SF0">
    <property type="entry name" value="SARCALUMENIN"/>
    <property type="match status" value="1"/>
</dbReference>
<dbReference type="PANTHER" id="PTHR10465">
    <property type="entry name" value="TRANSMEMBRANE GTPASE FZO1"/>
    <property type="match status" value="1"/>
</dbReference>
<dbReference type="Proteomes" id="UP000199046">
    <property type="component" value="Unassembled WGS sequence"/>
</dbReference>
<evidence type="ECO:0000256" key="2">
    <source>
        <dbReference type="ARBA" id="ARBA00022741"/>
    </source>
</evidence>
<evidence type="ECO:0000256" key="3">
    <source>
        <dbReference type="ARBA" id="ARBA00022801"/>
    </source>
</evidence>
<dbReference type="Pfam" id="PF01381">
    <property type="entry name" value="HTH_3"/>
    <property type="match status" value="1"/>
</dbReference>
<feature type="transmembrane region" description="Helical" evidence="6">
    <location>
        <begin position="552"/>
        <end position="576"/>
    </location>
</feature>
<keyword evidence="6" id="KW-0812">Transmembrane</keyword>
<dbReference type="Gene3D" id="1.10.260.40">
    <property type="entry name" value="lambda repressor-like DNA-binding domains"/>
    <property type="match status" value="1"/>
</dbReference>
<evidence type="ECO:0000259" key="7">
    <source>
        <dbReference type="PROSITE" id="PS50943"/>
    </source>
</evidence>
<dbReference type="InterPro" id="IPR027417">
    <property type="entry name" value="P-loop_NTPase"/>
</dbReference>
<dbReference type="Gene3D" id="3.40.50.300">
    <property type="entry name" value="P-loop containing nucleotide triphosphate hydrolases"/>
    <property type="match status" value="1"/>
</dbReference>
<evidence type="ECO:0000313" key="8">
    <source>
        <dbReference type="EMBL" id="SFC48619.1"/>
    </source>
</evidence>
<dbReference type="OrthoDB" id="9816479at2"/>
<keyword evidence="5 6" id="KW-0472">Membrane</keyword>
<gene>
    <name evidence="8" type="ORF">SAMN05421848_1597</name>
</gene>
<reference evidence="9" key="1">
    <citation type="submission" date="2016-10" db="EMBL/GenBank/DDBJ databases">
        <authorList>
            <person name="Varghese N."/>
            <person name="Submissions S."/>
        </authorList>
    </citation>
    <scope>NUCLEOTIDE SEQUENCE [LARGE SCALE GENOMIC DNA]</scope>
    <source>
        <strain evidence="9">DSM 23439</strain>
    </source>
</reference>
<keyword evidence="6" id="KW-1133">Transmembrane helix</keyword>
<evidence type="ECO:0000256" key="1">
    <source>
        <dbReference type="ARBA" id="ARBA00004370"/>
    </source>
</evidence>
<evidence type="ECO:0000256" key="4">
    <source>
        <dbReference type="ARBA" id="ARBA00023134"/>
    </source>
</evidence>
<dbReference type="SMART" id="SM00530">
    <property type="entry name" value="HTH_XRE"/>
    <property type="match status" value="1"/>
</dbReference>
<dbReference type="InterPro" id="IPR001387">
    <property type="entry name" value="Cro/C1-type_HTH"/>
</dbReference>
<feature type="transmembrane region" description="Helical" evidence="6">
    <location>
        <begin position="588"/>
        <end position="610"/>
    </location>
</feature>
<dbReference type="CDD" id="cd00093">
    <property type="entry name" value="HTH_XRE"/>
    <property type="match status" value="1"/>
</dbReference>
<dbReference type="GO" id="GO:0005525">
    <property type="term" value="F:GTP binding"/>
    <property type="evidence" value="ECO:0007669"/>
    <property type="project" value="UniProtKB-KW"/>
</dbReference>
<feature type="domain" description="HTH cro/C1-type" evidence="7">
    <location>
        <begin position="5"/>
        <end position="36"/>
    </location>
</feature>
<evidence type="ECO:0000256" key="6">
    <source>
        <dbReference type="SAM" id="Phobius"/>
    </source>
</evidence>
<dbReference type="STRING" id="402385.SAMN05421848_1597"/>
<dbReference type="PROSITE" id="PS50943">
    <property type="entry name" value="HTH_CROC1"/>
    <property type="match status" value="1"/>
</dbReference>
<keyword evidence="2" id="KW-0547">Nucleotide-binding</keyword>
<feature type="transmembrane region" description="Helical" evidence="6">
    <location>
        <begin position="616"/>
        <end position="635"/>
    </location>
</feature>
<dbReference type="InterPro" id="IPR027094">
    <property type="entry name" value="Mitofusin_fam"/>
</dbReference>
<protein>
    <submittedName>
        <fullName evidence="8">Helix-turn-helix</fullName>
    </submittedName>
</protein>
<name>A0A1I1JJ27_9GAMM</name>
<dbReference type="Pfam" id="PF00350">
    <property type="entry name" value="Dynamin_N"/>
    <property type="match status" value="1"/>
</dbReference>
<dbReference type="InterPro" id="IPR045063">
    <property type="entry name" value="Dynamin_N"/>
</dbReference>
<proteinExistence type="predicted"/>
<dbReference type="GO" id="GO:0008053">
    <property type="term" value="P:mitochondrial fusion"/>
    <property type="evidence" value="ECO:0007669"/>
    <property type="project" value="TreeGrafter"/>
</dbReference>
<dbReference type="AlphaFoldDB" id="A0A1I1JJ27"/>
<keyword evidence="3" id="KW-0378">Hydrolase</keyword>
<dbReference type="InterPro" id="IPR010982">
    <property type="entry name" value="Lambda_DNA-bd_dom_sf"/>
</dbReference>
<dbReference type="EMBL" id="FOLY01000003">
    <property type="protein sequence ID" value="SFC48619.1"/>
    <property type="molecule type" value="Genomic_DNA"/>
</dbReference>
<dbReference type="SUPFAM" id="SSF52540">
    <property type="entry name" value="P-loop containing nucleoside triphosphate hydrolases"/>
    <property type="match status" value="1"/>
</dbReference>
<dbReference type="GO" id="GO:0016020">
    <property type="term" value="C:membrane"/>
    <property type="evidence" value="ECO:0007669"/>
    <property type="project" value="UniProtKB-SubCell"/>
</dbReference>
<evidence type="ECO:0000256" key="5">
    <source>
        <dbReference type="ARBA" id="ARBA00023136"/>
    </source>
</evidence>
<dbReference type="RefSeq" id="WP_090132704.1">
    <property type="nucleotide sequence ID" value="NZ_FOLY01000003.1"/>
</dbReference>
<keyword evidence="9" id="KW-1185">Reference proteome</keyword>
<dbReference type="GO" id="GO:0003924">
    <property type="term" value="F:GTPase activity"/>
    <property type="evidence" value="ECO:0007669"/>
    <property type="project" value="InterPro"/>
</dbReference>
<dbReference type="SUPFAM" id="SSF47413">
    <property type="entry name" value="lambda repressor-like DNA-binding domains"/>
    <property type="match status" value="1"/>
</dbReference>
<dbReference type="GO" id="GO:0003677">
    <property type="term" value="F:DNA binding"/>
    <property type="evidence" value="ECO:0007669"/>
    <property type="project" value="InterPro"/>
</dbReference>